<accession>A0A2C1LLV0</accession>
<dbReference type="EMBL" id="NUMG01000027">
    <property type="protein sequence ID" value="PGT99457.1"/>
    <property type="molecule type" value="Genomic_DNA"/>
</dbReference>
<gene>
    <name evidence="1" type="ORF">COD19_19245</name>
</gene>
<evidence type="ECO:0000313" key="1">
    <source>
        <dbReference type="EMBL" id="PGT99457.1"/>
    </source>
</evidence>
<sequence length="61" mass="7140">MKLIIHFKHGGCSIVHSEDKEEAMKIFNKFKRVNFNRRGNYVSANVVIPYNEIKFVELQGD</sequence>
<name>A0A2C1LLV0_BACCE</name>
<comment type="caution">
    <text evidence="1">The sequence shown here is derived from an EMBL/GenBank/DDBJ whole genome shotgun (WGS) entry which is preliminary data.</text>
</comment>
<reference evidence="1 2" key="1">
    <citation type="submission" date="2017-09" db="EMBL/GenBank/DDBJ databases">
        <title>Large-scale bioinformatics analysis of Bacillus genomes uncovers conserved roles of natural products in bacterial physiology.</title>
        <authorList>
            <consortium name="Agbiome Team Llc"/>
            <person name="Bleich R.M."/>
            <person name="Grubbs K.J."/>
            <person name="Santa Maria K.C."/>
            <person name="Allen S.E."/>
            <person name="Farag S."/>
            <person name="Shank E.A."/>
            <person name="Bowers A."/>
        </authorList>
    </citation>
    <scope>NUCLEOTIDE SEQUENCE [LARGE SCALE GENOMIC DNA]</scope>
    <source>
        <strain evidence="1 2">AFS040105</strain>
    </source>
</reference>
<evidence type="ECO:0000313" key="2">
    <source>
        <dbReference type="Proteomes" id="UP000225766"/>
    </source>
</evidence>
<dbReference type="Proteomes" id="UP000225766">
    <property type="component" value="Unassembled WGS sequence"/>
</dbReference>
<dbReference type="AlphaFoldDB" id="A0A2C1LLV0"/>
<proteinExistence type="predicted"/>
<protein>
    <submittedName>
        <fullName evidence="1">Uncharacterized protein</fullName>
    </submittedName>
</protein>
<organism evidence="1 2">
    <name type="scientific">Bacillus cereus</name>
    <dbReference type="NCBI Taxonomy" id="1396"/>
    <lineage>
        <taxon>Bacteria</taxon>
        <taxon>Bacillati</taxon>
        <taxon>Bacillota</taxon>
        <taxon>Bacilli</taxon>
        <taxon>Bacillales</taxon>
        <taxon>Bacillaceae</taxon>
        <taxon>Bacillus</taxon>
        <taxon>Bacillus cereus group</taxon>
    </lineage>
</organism>
<dbReference type="RefSeq" id="WP_098858735.1">
    <property type="nucleotide sequence ID" value="NZ_NUMG01000027.1"/>
</dbReference>